<dbReference type="Proteomes" id="UP000054279">
    <property type="component" value="Unassembled WGS sequence"/>
</dbReference>
<sequence length="62" mass="6843">MVTFRQAAFLLTLSLLARSDVRPDQPAERTNTTANWTFNQKGVSACDLAASIDHLCFPNEST</sequence>
<dbReference type="AlphaFoldDB" id="A0A0C9U3Q4"/>
<dbReference type="HOGENOM" id="CLU_2905626_0_0_1"/>
<dbReference type="EMBL" id="KN837297">
    <property type="protein sequence ID" value="KIJ28829.1"/>
    <property type="molecule type" value="Genomic_DNA"/>
</dbReference>
<keyword evidence="1" id="KW-0732">Signal</keyword>
<feature type="chain" id="PRO_5002220817" evidence="1">
    <location>
        <begin position="20"/>
        <end position="62"/>
    </location>
</feature>
<keyword evidence="3" id="KW-1185">Reference proteome</keyword>
<accession>A0A0C9U3Q4</accession>
<protein>
    <submittedName>
        <fullName evidence="2">Uncharacterized protein</fullName>
    </submittedName>
</protein>
<feature type="signal peptide" evidence="1">
    <location>
        <begin position="1"/>
        <end position="19"/>
    </location>
</feature>
<reference evidence="2 3" key="1">
    <citation type="submission" date="2014-06" db="EMBL/GenBank/DDBJ databases">
        <title>Evolutionary Origins and Diversification of the Mycorrhizal Mutualists.</title>
        <authorList>
            <consortium name="DOE Joint Genome Institute"/>
            <consortium name="Mycorrhizal Genomics Consortium"/>
            <person name="Kohler A."/>
            <person name="Kuo A."/>
            <person name="Nagy L.G."/>
            <person name="Floudas D."/>
            <person name="Copeland A."/>
            <person name="Barry K.W."/>
            <person name="Cichocki N."/>
            <person name="Veneault-Fourrey C."/>
            <person name="LaButti K."/>
            <person name="Lindquist E.A."/>
            <person name="Lipzen A."/>
            <person name="Lundell T."/>
            <person name="Morin E."/>
            <person name="Murat C."/>
            <person name="Riley R."/>
            <person name="Ohm R."/>
            <person name="Sun H."/>
            <person name="Tunlid A."/>
            <person name="Henrissat B."/>
            <person name="Grigoriev I.V."/>
            <person name="Hibbett D.S."/>
            <person name="Martin F."/>
        </authorList>
    </citation>
    <scope>NUCLEOTIDE SEQUENCE [LARGE SCALE GENOMIC DNA]</scope>
    <source>
        <strain evidence="2 3">SS14</strain>
    </source>
</reference>
<evidence type="ECO:0000313" key="2">
    <source>
        <dbReference type="EMBL" id="KIJ28829.1"/>
    </source>
</evidence>
<evidence type="ECO:0000256" key="1">
    <source>
        <dbReference type="SAM" id="SignalP"/>
    </source>
</evidence>
<evidence type="ECO:0000313" key="3">
    <source>
        <dbReference type="Proteomes" id="UP000054279"/>
    </source>
</evidence>
<gene>
    <name evidence="2" type="ORF">M422DRAFT_269878</name>
</gene>
<organism evidence="2 3">
    <name type="scientific">Sphaerobolus stellatus (strain SS14)</name>
    <dbReference type="NCBI Taxonomy" id="990650"/>
    <lineage>
        <taxon>Eukaryota</taxon>
        <taxon>Fungi</taxon>
        <taxon>Dikarya</taxon>
        <taxon>Basidiomycota</taxon>
        <taxon>Agaricomycotina</taxon>
        <taxon>Agaricomycetes</taxon>
        <taxon>Phallomycetidae</taxon>
        <taxon>Geastrales</taxon>
        <taxon>Sphaerobolaceae</taxon>
        <taxon>Sphaerobolus</taxon>
    </lineage>
</organism>
<proteinExistence type="predicted"/>
<name>A0A0C9U3Q4_SPHS4</name>